<dbReference type="Gene3D" id="3.10.180.10">
    <property type="entry name" value="2,3-Dihydroxybiphenyl 1,2-Dioxygenase, domain 1"/>
    <property type="match status" value="2"/>
</dbReference>
<dbReference type="Proteomes" id="UP001595896">
    <property type="component" value="Unassembled WGS sequence"/>
</dbReference>
<gene>
    <name evidence="2" type="ORF">ACFO4L_04215</name>
</gene>
<dbReference type="InterPro" id="IPR037523">
    <property type="entry name" value="VOC_core"/>
</dbReference>
<evidence type="ECO:0000259" key="1">
    <source>
        <dbReference type="PROSITE" id="PS51819"/>
    </source>
</evidence>
<feature type="domain" description="VOC" evidence="1">
    <location>
        <begin position="6"/>
        <end position="132"/>
    </location>
</feature>
<keyword evidence="2" id="KW-0223">Dioxygenase</keyword>
<dbReference type="RefSeq" id="WP_377908420.1">
    <property type="nucleotide sequence ID" value="NZ_JBHSGK010000003.1"/>
</dbReference>
<dbReference type="PANTHER" id="PTHR36110:SF4">
    <property type="entry name" value="RING-CLEAVING DIOXYGENASE MHQA-RELATED"/>
    <property type="match status" value="1"/>
</dbReference>
<keyword evidence="3" id="KW-1185">Reference proteome</keyword>
<dbReference type="PROSITE" id="PS51819">
    <property type="entry name" value="VOC"/>
    <property type="match status" value="2"/>
</dbReference>
<keyword evidence="2" id="KW-0560">Oxidoreductase</keyword>
<organism evidence="2 3">
    <name type="scientific">Bacillus daqingensis</name>
    <dbReference type="NCBI Taxonomy" id="872396"/>
    <lineage>
        <taxon>Bacteria</taxon>
        <taxon>Bacillati</taxon>
        <taxon>Bacillota</taxon>
        <taxon>Bacilli</taxon>
        <taxon>Bacillales</taxon>
        <taxon>Bacillaceae</taxon>
        <taxon>Bacillus</taxon>
    </lineage>
</organism>
<dbReference type="InterPro" id="IPR004360">
    <property type="entry name" value="Glyas_Fos-R_dOase_dom"/>
</dbReference>
<dbReference type="GO" id="GO:0051213">
    <property type="term" value="F:dioxygenase activity"/>
    <property type="evidence" value="ECO:0007669"/>
    <property type="project" value="UniProtKB-KW"/>
</dbReference>
<dbReference type="InterPro" id="IPR052537">
    <property type="entry name" value="Extradiol_RC_dioxygenase"/>
</dbReference>
<name>A0ABV9NV02_9BACI</name>
<accession>A0ABV9NV02</accession>
<evidence type="ECO:0000313" key="3">
    <source>
        <dbReference type="Proteomes" id="UP001595896"/>
    </source>
</evidence>
<dbReference type="Pfam" id="PF00903">
    <property type="entry name" value="Glyoxalase"/>
    <property type="match status" value="2"/>
</dbReference>
<protein>
    <submittedName>
        <fullName evidence="2">Ring-cleaving dioxygenase</fullName>
    </submittedName>
</protein>
<comment type="caution">
    <text evidence="2">The sequence shown here is derived from an EMBL/GenBank/DDBJ whole genome shotgun (WGS) entry which is preliminary data.</text>
</comment>
<dbReference type="PANTHER" id="PTHR36110">
    <property type="entry name" value="RING-CLEAVING DIOXYGENASE MHQE-RELATED"/>
    <property type="match status" value="1"/>
</dbReference>
<proteinExistence type="predicted"/>
<dbReference type="SUPFAM" id="SSF54593">
    <property type="entry name" value="Glyoxalase/Bleomycin resistance protein/Dihydroxybiphenyl dioxygenase"/>
    <property type="match status" value="1"/>
</dbReference>
<reference evidence="3" key="1">
    <citation type="journal article" date="2019" name="Int. J. Syst. Evol. Microbiol.">
        <title>The Global Catalogue of Microorganisms (GCM) 10K type strain sequencing project: providing services to taxonomists for standard genome sequencing and annotation.</title>
        <authorList>
            <consortium name="The Broad Institute Genomics Platform"/>
            <consortium name="The Broad Institute Genome Sequencing Center for Infectious Disease"/>
            <person name="Wu L."/>
            <person name="Ma J."/>
        </authorList>
    </citation>
    <scope>NUCLEOTIDE SEQUENCE [LARGE SCALE GENOMIC DNA]</scope>
    <source>
        <strain evidence="3">JCM 12165</strain>
    </source>
</reference>
<feature type="domain" description="VOC" evidence="1">
    <location>
        <begin position="157"/>
        <end position="279"/>
    </location>
</feature>
<dbReference type="EMBL" id="JBHSGK010000003">
    <property type="protein sequence ID" value="MFC4735784.1"/>
    <property type="molecule type" value="Genomic_DNA"/>
</dbReference>
<sequence length="319" mass="35710">MKLIKGIHHVSSLTANAADNYAFYTNVLGMRLVKKTVNQDDPSMYHLFYADRYGSPGTDFTFFEIPMAGRTHRGSQSISSTGLRVQSDEAISFWKKRLDALQITVGDPEKRAGRLTLAFEDHEGQRIRLFSDRNGAETPAGTPWEHPDIPEEMAIIGLGPSELTVRSLSKTENVLLNVLSFTKISEEEVKEGTLIIYSTASGGNGAEVHVIQSSEAKERPGRGSVHHVALRVKDEEELRTWKHTVDEAGYANSGIVERYYFTSLYFRDGNGILFELATDGPGFHMDEPIEQLGEKLALPPFLEQRRDEIEQKLKPIKAE</sequence>
<dbReference type="InterPro" id="IPR029068">
    <property type="entry name" value="Glyas_Bleomycin-R_OHBP_Dase"/>
</dbReference>
<dbReference type="CDD" id="cd08347">
    <property type="entry name" value="PcpA_C_like"/>
    <property type="match status" value="1"/>
</dbReference>
<evidence type="ECO:0000313" key="2">
    <source>
        <dbReference type="EMBL" id="MFC4735784.1"/>
    </source>
</evidence>